<accession>A0A820DWF6</accession>
<protein>
    <submittedName>
        <fullName evidence="1">Uncharacterized protein</fullName>
    </submittedName>
</protein>
<sequence length="130" mass="15764">MNEVKAKLTEDEYQLLKLEPRFIYNDPKAASKRRTTELAVLKRKIATRFFEKNTEKKKNYPRLVKRLKQKLRSASKLQHYHKKSDEYMEKTEACECLHQNDPLPNIAELTNKYLLNLRLKHWITQRQYEQ</sequence>
<comment type="caution">
    <text evidence="1">The sequence shown here is derived from an EMBL/GenBank/DDBJ whole genome shotgun (WGS) entry which is preliminary data.</text>
</comment>
<reference evidence="1" key="1">
    <citation type="submission" date="2021-02" db="EMBL/GenBank/DDBJ databases">
        <authorList>
            <person name="Nowell W R."/>
        </authorList>
    </citation>
    <scope>NUCLEOTIDE SEQUENCE</scope>
</reference>
<evidence type="ECO:0000313" key="1">
    <source>
        <dbReference type="EMBL" id="CAF4238112.1"/>
    </source>
</evidence>
<proteinExistence type="predicted"/>
<gene>
    <name evidence="1" type="ORF">UXM345_LOCUS30022</name>
</gene>
<evidence type="ECO:0000313" key="2">
    <source>
        <dbReference type="Proteomes" id="UP000663842"/>
    </source>
</evidence>
<name>A0A820DWF6_9BILA</name>
<dbReference type="AlphaFoldDB" id="A0A820DWF6"/>
<dbReference type="EMBL" id="CAJOBF010007654">
    <property type="protein sequence ID" value="CAF4238112.1"/>
    <property type="molecule type" value="Genomic_DNA"/>
</dbReference>
<dbReference type="Proteomes" id="UP000663842">
    <property type="component" value="Unassembled WGS sequence"/>
</dbReference>
<organism evidence="1 2">
    <name type="scientific">Rotaria magnacalcarata</name>
    <dbReference type="NCBI Taxonomy" id="392030"/>
    <lineage>
        <taxon>Eukaryota</taxon>
        <taxon>Metazoa</taxon>
        <taxon>Spiralia</taxon>
        <taxon>Gnathifera</taxon>
        <taxon>Rotifera</taxon>
        <taxon>Eurotatoria</taxon>
        <taxon>Bdelloidea</taxon>
        <taxon>Philodinida</taxon>
        <taxon>Philodinidae</taxon>
        <taxon>Rotaria</taxon>
    </lineage>
</organism>